<feature type="transmembrane region" description="Helical" evidence="1">
    <location>
        <begin position="223"/>
        <end position="252"/>
    </location>
</feature>
<comment type="caution">
    <text evidence="3">The sequence shown here is derived from an EMBL/GenBank/DDBJ whole genome shotgun (WGS) entry which is preliminary data.</text>
</comment>
<sequence>MHTQHLSATKLMIYSIKTIHASFWRILGFEVFYKLATVFLFIPFLQATFYQLLALGGYSNATNEELFAFFISKYGILFLLISLPMSMLFIFFEFSVLIIMAYYAHTGRKVKIRSAFKKTISRLPIFLSFCFPAFAFFLLFILPFMNIGFSSSLLPSIEIPKFITGEIYKTFHWKMAYYALLAILFYLNIRWIFAIPIMVLEGKAFRHAANKSAKIVNHDYWKLIKICFVLFLVFLLSLLAIGFIIAGIAYIFEVYVTAGSTIEVIAKSILAILYANFLFIIGFITTPFFLIIVTRIYVQKVNPSDITLDEHILDFLEMKHKSFFKKHRYKLIFVYVSVITFFLITITTTALIAPIYNKPLTIAHRGYINTGVENTLEAVQGAINTQSDYAEIDILQAKDGELVVIHDTKLARLANTNGHVYEKTTAELQALTLQQDGFTGKISTLDEMMKFTKGKIKLNIEVKLHGHENQIVEKLIETIKRNNFENECIVQTLHYELVPKIKKANPHLQVGYILYASAANLQALEGDFFVLEEYLVTKDVVHTAKALRKPLYVWTVNEYDSMYTFLKMGVDGIITDDPPLVHETLNELIQEGTYFDPFTNVVETIEEYLNTLFQKSLISEGFFFLYISL</sequence>
<dbReference type="Pfam" id="PF10110">
    <property type="entry name" value="GPDPase_memb"/>
    <property type="match status" value="1"/>
</dbReference>
<keyword evidence="1" id="KW-0812">Transmembrane</keyword>
<dbReference type="PROSITE" id="PS51704">
    <property type="entry name" value="GP_PDE"/>
    <property type="match status" value="1"/>
</dbReference>
<dbReference type="InterPro" id="IPR017946">
    <property type="entry name" value="PLC-like_Pdiesterase_TIM-brl"/>
</dbReference>
<feature type="transmembrane region" description="Helical" evidence="1">
    <location>
        <begin position="331"/>
        <end position="356"/>
    </location>
</feature>
<organism evidence="3 4">
    <name type="scientific">Priestia taiwanensis</name>
    <dbReference type="NCBI Taxonomy" id="1347902"/>
    <lineage>
        <taxon>Bacteria</taxon>
        <taxon>Bacillati</taxon>
        <taxon>Bacillota</taxon>
        <taxon>Bacilli</taxon>
        <taxon>Bacillales</taxon>
        <taxon>Bacillaceae</taxon>
        <taxon>Priestia</taxon>
    </lineage>
</organism>
<name>A0A917EPA4_9BACI</name>
<dbReference type="AlphaFoldDB" id="A0A917EPA4"/>
<dbReference type="InterPro" id="IPR018476">
    <property type="entry name" value="GlyceroP-diester-Pdiesterase_M"/>
</dbReference>
<dbReference type="EMBL" id="BMFK01000001">
    <property type="protein sequence ID" value="GGE67684.1"/>
    <property type="molecule type" value="Genomic_DNA"/>
</dbReference>
<evidence type="ECO:0000259" key="2">
    <source>
        <dbReference type="PROSITE" id="PS51704"/>
    </source>
</evidence>
<dbReference type="PANTHER" id="PTHR46211">
    <property type="entry name" value="GLYCEROPHOSPHORYL DIESTER PHOSPHODIESTERASE"/>
    <property type="match status" value="1"/>
</dbReference>
<dbReference type="SUPFAM" id="SSF51695">
    <property type="entry name" value="PLC-like phosphodiesterases"/>
    <property type="match status" value="1"/>
</dbReference>
<keyword evidence="1" id="KW-1133">Transmembrane helix</keyword>
<dbReference type="GO" id="GO:0006629">
    <property type="term" value="P:lipid metabolic process"/>
    <property type="evidence" value="ECO:0007669"/>
    <property type="project" value="InterPro"/>
</dbReference>
<feature type="domain" description="GP-PDE" evidence="2">
    <location>
        <begin position="359"/>
        <end position="585"/>
    </location>
</feature>
<evidence type="ECO:0000313" key="3">
    <source>
        <dbReference type="EMBL" id="GGE67684.1"/>
    </source>
</evidence>
<dbReference type="Proteomes" id="UP000605259">
    <property type="component" value="Unassembled WGS sequence"/>
</dbReference>
<keyword evidence="1" id="KW-0472">Membrane</keyword>
<reference evidence="3" key="2">
    <citation type="submission" date="2020-09" db="EMBL/GenBank/DDBJ databases">
        <authorList>
            <person name="Sun Q."/>
            <person name="Zhou Y."/>
        </authorList>
    </citation>
    <scope>NUCLEOTIDE SEQUENCE</scope>
    <source>
        <strain evidence="3">CGMCC 1.12698</strain>
    </source>
</reference>
<feature type="transmembrane region" description="Helical" evidence="1">
    <location>
        <begin position="176"/>
        <end position="202"/>
    </location>
</feature>
<dbReference type="CDD" id="cd08579">
    <property type="entry name" value="GDPD_memb_like"/>
    <property type="match status" value="1"/>
</dbReference>
<dbReference type="PANTHER" id="PTHR46211:SF8">
    <property type="entry name" value="PHOSPHODIESTERASE"/>
    <property type="match status" value="1"/>
</dbReference>
<feature type="transmembrane region" description="Helical" evidence="1">
    <location>
        <begin position="31"/>
        <end position="54"/>
    </location>
</feature>
<gene>
    <name evidence="3" type="ORF">GCM10007140_17190</name>
</gene>
<dbReference type="RefSeq" id="WP_188387953.1">
    <property type="nucleotide sequence ID" value="NZ_BMFK01000001.1"/>
</dbReference>
<dbReference type="InterPro" id="IPR030395">
    <property type="entry name" value="GP_PDE_dom"/>
</dbReference>
<reference evidence="3" key="1">
    <citation type="journal article" date="2014" name="Int. J. Syst. Evol. Microbiol.">
        <title>Complete genome sequence of Corynebacterium casei LMG S-19264T (=DSM 44701T), isolated from a smear-ripened cheese.</title>
        <authorList>
            <consortium name="US DOE Joint Genome Institute (JGI-PGF)"/>
            <person name="Walter F."/>
            <person name="Albersmeier A."/>
            <person name="Kalinowski J."/>
            <person name="Ruckert C."/>
        </authorList>
    </citation>
    <scope>NUCLEOTIDE SEQUENCE</scope>
    <source>
        <strain evidence="3">CGMCC 1.12698</strain>
    </source>
</reference>
<protein>
    <submittedName>
        <fullName evidence="3">Glycerophosphoryl diester phosphodiesterase</fullName>
    </submittedName>
</protein>
<accession>A0A917EPA4</accession>
<proteinExistence type="predicted"/>
<feature type="transmembrane region" description="Helical" evidence="1">
    <location>
        <begin position="272"/>
        <end position="293"/>
    </location>
</feature>
<evidence type="ECO:0000256" key="1">
    <source>
        <dbReference type="SAM" id="Phobius"/>
    </source>
</evidence>
<feature type="transmembrane region" description="Helical" evidence="1">
    <location>
        <begin position="74"/>
        <end position="104"/>
    </location>
</feature>
<dbReference type="Gene3D" id="3.20.20.190">
    <property type="entry name" value="Phosphatidylinositol (PI) phosphodiesterase"/>
    <property type="match status" value="1"/>
</dbReference>
<keyword evidence="4" id="KW-1185">Reference proteome</keyword>
<evidence type="ECO:0000313" key="4">
    <source>
        <dbReference type="Proteomes" id="UP000605259"/>
    </source>
</evidence>
<feature type="transmembrane region" description="Helical" evidence="1">
    <location>
        <begin position="125"/>
        <end position="145"/>
    </location>
</feature>
<dbReference type="Pfam" id="PF03009">
    <property type="entry name" value="GDPD"/>
    <property type="match status" value="1"/>
</dbReference>
<dbReference type="GO" id="GO:0008081">
    <property type="term" value="F:phosphoric diester hydrolase activity"/>
    <property type="evidence" value="ECO:0007669"/>
    <property type="project" value="InterPro"/>
</dbReference>